<dbReference type="InterPro" id="IPR050266">
    <property type="entry name" value="AB_hydrolase_sf"/>
</dbReference>
<dbReference type="PANTHER" id="PTHR43798">
    <property type="entry name" value="MONOACYLGLYCEROL LIPASE"/>
    <property type="match status" value="1"/>
</dbReference>
<dbReference type="GO" id="GO:0016787">
    <property type="term" value="F:hydrolase activity"/>
    <property type="evidence" value="ECO:0007669"/>
    <property type="project" value="UniProtKB-KW"/>
</dbReference>
<evidence type="ECO:0000259" key="2">
    <source>
        <dbReference type="Pfam" id="PF00561"/>
    </source>
</evidence>
<dbReference type="RefSeq" id="WP_151542568.1">
    <property type="nucleotide sequence ID" value="NZ_WBMR01000079.1"/>
</dbReference>
<sequence length="271" mass="30591">MFFETHDGTRLSYEEYGEGRPVVFVNSAMLNTGMWEYQIPFFAERGYRCLTFDRRGHGRSDRPSGGYDIDSLADDLAAFLEHLDLRDVILVGHSTGGTEIARYLARHGEDRVQRVAFVSAILPYLRLTGDNPEGIPQELFDGMIAMIRADRPKWLAMQSQLFFATQLGNDVHPATIDWMIRMCLDATHWAVLEVQKTIYHADNREALRNITVPALVIHGDADFSAPVEITGRRTAALVPGAVYKEYPAAGHGLFVSHKDRLNDDLLEFFKS</sequence>
<protein>
    <submittedName>
        <fullName evidence="3">Alpha/beta hydrolase</fullName>
    </submittedName>
</protein>
<dbReference type="GO" id="GO:0016020">
    <property type="term" value="C:membrane"/>
    <property type="evidence" value="ECO:0007669"/>
    <property type="project" value="TreeGrafter"/>
</dbReference>
<keyword evidence="1 3" id="KW-0378">Hydrolase</keyword>
<dbReference type="PANTHER" id="PTHR43798:SF31">
    <property type="entry name" value="AB HYDROLASE SUPERFAMILY PROTEIN YCLE"/>
    <property type="match status" value="1"/>
</dbReference>
<proteinExistence type="predicted"/>
<dbReference type="PRINTS" id="PR00111">
    <property type="entry name" value="ABHYDROLASE"/>
</dbReference>
<keyword evidence="4" id="KW-1185">Reference proteome</keyword>
<dbReference type="SUPFAM" id="SSF53474">
    <property type="entry name" value="alpha/beta-Hydrolases"/>
    <property type="match status" value="1"/>
</dbReference>
<evidence type="ECO:0000313" key="4">
    <source>
        <dbReference type="Proteomes" id="UP000483004"/>
    </source>
</evidence>
<gene>
    <name evidence="3" type="ORF">F9B16_25050</name>
</gene>
<organism evidence="3 4">
    <name type="scientific">Actinomadura montaniterrae</name>
    <dbReference type="NCBI Taxonomy" id="1803903"/>
    <lineage>
        <taxon>Bacteria</taxon>
        <taxon>Bacillati</taxon>
        <taxon>Actinomycetota</taxon>
        <taxon>Actinomycetes</taxon>
        <taxon>Streptosporangiales</taxon>
        <taxon>Thermomonosporaceae</taxon>
        <taxon>Actinomadura</taxon>
    </lineage>
</organism>
<dbReference type="InterPro" id="IPR029058">
    <property type="entry name" value="AB_hydrolase_fold"/>
</dbReference>
<dbReference type="Gene3D" id="3.40.50.1820">
    <property type="entry name" value="alpha/beta hydrolase"/>
    <property type="match status" value="1"/>
</dbReference>
<reference evidence="3 4" key="1">
    <citation type="submission" date="2019-09" db="EMBL/GenBank/DDBJ databases">
        <title>Actinomadura physcomitrii sp. nov., a novel actinomycete isolated from moss [Physcomitrium sphaericum (Ludw) Fuernr].</title>
        <authorList>
            <person name="Liu C."/>
            <person name="Zhuang X."/>
        </authorList>
    </citation>
    <scope>NUCLEOTIDE SEQUENCE [LARGE SCALE GENOMIC DNA]</scope>
    <source>
        <strain evidence="3 4">CYP1-1B</strain>
    </source>
</reference>
<comment type="caution">
    <text evidence="3">The sequence shown here is derived from an EMBL/GenBank/DDBJ whole genome shotgun (WGS) entry which is preliminary data.</text>
</comment>
<dbReference type="OrthoDB" id="9785847at2"/>
<evidence type="ECO:0000256" key="1">
    <source>
        <dbReference type="ARBA" id="ARBA00022801"/>
    </source>
</evidence>
<dbReference type="EMBL" id="WBMR01000079">
    <property type="protein sequence ID" value="KAB2376481.1"/>
    <property type="molecule type" value="Genomic_DNA"/>
</dbReference>
<dbReference type="Proteomes" id="UP000483004">
    <property type="component" value="Unassembled WGS sequence"/>
</dbReference>
<dbReference type="Pfam" id="PF00561">
    <property type="entry name" value="Abhydrolase_1"/>
    <property type="match status" value="1"/>
</dbReference>
<name>A0A6L3VPF8_9ACTN</name>
<evidence type="ECO:0000313" key="3">
    <source>
        <dbReference type="EMBL" id="KAB2376481.1"/>
    </source>
</evidence>
<accession>A0A6L3VPF8</accession>
<dbReference type="AlphaFoldDB" id="A0A6L3VPF8"/>
<feature type="domain" description="AB hydrolase-1" evidence="2">
    <location>
        <begin position="21"/>
        <end position="257"/>
    </location>
</feature>
<dbReference type="InterPro" id="IPR000073">
    <property type="entry name" value="AB_hydrolase_1"/>
</dbReference>